<dbReference type="InterPro" id="IPR013517">
    <property type="entry name" value="FG-GAP"/>
</dbReference>
<dbReference type="PROSITE" id="PS51318">
    <property type="entry name" value="TAT"/>
    <property type="match status" value="1"/>
</dbReference>
<dbReference type="InterPro" id="IPR028994">
    <property type="entry name" value="Integrin_alpha_N"/>
</dbReference>
<feature type="chain" id="PRO_5045072099" evidence="2">
    <location>
        <begin position="32"/>
        <end position="992"/>
    </location>
</feature>
<evidence type="ECO:0000313" key="3">
    <source>
        <dbReference type="EMBL" id="WBO65697.1"/>
    </source>
</evidence>
<evidence type="ECO:0000313" key="4">
    <source>
        <dbReference type="Proteomes" id="UP001212326"/>
    </source>
</evidence>
<accession>A0ABY7P7P3</accession>
<proteinExistence type="predicted"/>
<dbReference type="EMBL" id="CP115300">
    <property type="protein sequence ID" value="WBO65697.1"/>
    <property type="molecule type" value="Genomic_DNA"/>
</dbReference>
<dbReference type="Pfam" id="PF13517">
    <property type="entry name" value="FG-GAP_3"/>
    <property type="match status" value="1"/>
</dbReference>
<dbReference type="Proteomes" id="UP001212326">
    <property type="component" value="Chromosome"/>
</dbReference>
<evidence type="ECO:0000256" key="2">
    <source>
        <dbReference type="SAM" id="SignalP"/>
    </source>
</evidence>
<dbReference type="SUPFAM" id="SSF69318">
    <property type="entry name" value="Integrin alpha N-terminal domain"/>
    <property type="match status" value="2"/>
</dbReference>
<reference evidence="3 4" key="1">
    <citation type="submission" date="2022-12" db="EMBL/GenBank/DDBJ databases">
        <authorList>
            <person name="Mo P."/>
        </authorList>
    </citation>
    <scope>NUCLEOTIDE SEQUENCE [LARGE SCALE GENOMIC DNA]</scope>
    <source>
        <strain evidence="3 4">HUAS 2-6</strain>
    </source>
</reference>
<sequence>MTRHPHRRGRLLAAATATVLATTLAAPVAWADTAAPGPVTAPITLPAETVPASVDPGQVVDVSSTGVLHGSYGNSYAWTDFASGTTTQLAFPSGGGNARYAGNGLVAFYANGAGGTPLVFQSLSDGSRRTACDCYVYGAFAGKALVSDYGRGLALASPDGTLTPVTAPADAVFSSSVWGGGDNDHMMIGYEQDGAQHYLWINVDGSTSVIDASSLPGTGRFAVGDGKLVFLNAAGDVRVFDAGDVTAPPVSVTLSLPGSSRPVGVVGDNLIVSTYGGDSGFTLSALPLNGGPGQSLGTGYPVTAAPFTDPESPDGKVVVAQPSASGATLRVLTAASDGSVDSTALADFPTATWRPDALALANGELTVAYTSPYTPGSSRMQHTELPVDAAGTTGSTTSLATYLPQGDALFASADGSPVVVDAADGDIRAGAGSMTPTGLSDLSDVQVAGSTEAFSGLTPAGTRVIQIGTGANTRQLPFKTFALSATTLWTQTAPGTVTGVDLSTSPSTAPAPGTFTVADCPLSVLRANGPWIYWACATADGGAGVYNTATRTSVPVPWTTDGDTALGDGFVATVSGHVLSVTDVTSGTAQTRKVADLTDPVLGQGWTVDPYGGGIAYAGSDGTVHVVPSGVSPSDVALYGQTTTGVRSAGTAWQGTWQVTRPIASWTLTVTSLATGRVVSTVTGGPARAQFTAQWDGTEPGITRPSIGPYTWKITARPADGQGPDATTTGTTLLPGGAPAFHDFQSANGLQDTFGDILVRTSATTFSYKDSTGNGSFIPLKDKSTWPAGTTVVPFGPLRDRKANDVLVRTPSGDLRVYSILYNGNAYTDLGTGWNQFKWLGHAGDVNGDGYPDLLAWSASNGNLYLYPGNAQGRFGARKLLRTGLAYTKLIAVGDVTGDGVGDLLAYDHQGNLWLMAGNGKGDYAARKEIFADWGQGYNTIIGVGDVTGDGQADLLERDSAGNVWVNPGRGNGTFGARIKAGAGWQNYLNLY</sequence>
<protein>
    <submittedName>
        <fullName evidence="3">VCBS repeat-containing protein</fullName>
    </submittedName>
</protein>
<dbReference type="InterPro" id="IPR006311">
    <property type="entry name" value="TAT_signal"/>
</dbReference>
<feature type="signal peptide" evidence="2">
    <location>
        <begin position="1"/>
        <end position="31"/>
    </location>
</feature>
<dbReference type="PANTHER" id="PTHR44103">
    <property type="entry name" value="PROPROTEIN CONVERTASE P"/>
    <property type="match status" value="1"/>
</dbReference>
<dbReference type="PANTHER" id="PTHR44103:SF1">
    <property type="entry name" value="PROPROTEIN CONVERTASE P"/>
    <property type="match status" value="1"/>
</dbReference>
<dbReference type="RefSeq" id="WP_270083238.1">
    <property type="nucleotide sequence ID" value="NZ_CP115300.1"/>
</dbReference>
<name>A0ABY7P7P3_9ACTN</name>
<evidence type="ECO:0000256" key="1">
    <source>
        <dbReference type="ARBA" id="ARBA00022729"/>
    </source>
</evidence>
<keyword evidence="4" id="KW-1185">Reference proteome</keyword>
<keyword evidence="1 2" id="KW-0732">Signal</keyword>
<gene>
    <name evidence="3" type="ORF">O1G22_24215</name>
</gene>
<organism evidence="3 4">
    <name type="scientific">Streptomyces camelliae</name>
    <dbReference type="NCBI Taxonomy" id="3004093"/>
    <lineage>
        <taxon>Bacteria</taxon>
        <taxon>Bacillati</taxon>
        <taxon>Actinomycetota</taxon>
        <taxon>Actinomycetes</taxon>
        <taxon>Kitasatosporales</taxon>
        <taxon>Streptomycetaceae</taxon>
        <taxon>Streptomyces</taxon>
    </lineage>
</organism>